<dbReference type="RefSeq" id="XP_016514627.2">
    <property type="nucleotide sequence ID" value="XM_016659141.2"/>
</dbReference>
<protein>
    <submittedName>
        <fullName evidence="3">Protein FANTASTIC FOUR 3</fullName>
    </submittedName>
</protein>
<dbReference type="KEGG" id="nta:107831375"/>
<dbReference type="OMA" id="PDMGGWS"/>
<dbReference type="OrthoDB" id="1916983at2759"/>
<proteinExistence type="inferred from homology"/>
<gene>
    <name evidence="3" type="primary">LOC107831375</name>
</gene>
<dbReference type="Proteomes" id="UP000790787">
    <property type="component" value="Chromosome 8"/>
</dbReference>
<dbReference type="PANTHER" id="PTHR33155:SF4">
    <property type="entry name" value="PROTEIN FANTASTIC FOUR 3"/>
    <property type="match status" value="1"/>
</dbReference>
<organism evidence="2 3">
    <name type="scientific">Nicotiana tabacum</name>
    <name type="common">Common tobacco</name>
    <dbReference type="NCBI Taxonomy" id="4097"/>
    <lineage>
        <taxon>Eukaryota</taxon>
        <taxon>Viridiplantae</taxon>
        <taxon>Streptophyta</taxon>
        <taxon>Embryophyta</taxon>
        <taxon>Tracheophyta</taxon>
        <taxon>Spermatophyta</taxon>
        <taxon>Magnoliopsida</taxon>
        <taxon>eudicotyledons</taxon>
        <taxon>Gunneridae</taxon>
        <taxon>Pentapetalae</taxon>
        <taxon>asterids</taxon>
        <taxon>lamiids</taxon>
        <taxon>Solanales</taxon>
        <taxon>Solanaceae</taxon>
        <taxon>Nicotianoideae</taxon>
        <taxon>Nicotianeae</taxon>
        <taxon>Nicotiana</taxon>
    </lineage>
</organism>
<evidence type="ECO:0000256" key="1">
    <source>
        <dbReference type="ARBA" id="ARBA00008690"/>
    </source>
</evidence>
<reference evidence="3" key="2">
    <citation type="submission" date="2025-08" db="UniProtKB">
        <authorList>
            <consortium name="RefSeq"/>
        </authorList>
    </citation>
    <scope>IDENTIFICATION</scope>
    <source>
        <tissue evidence="3">Leaf</tissue>
    </source>
</reference>
<evidence type="ECO:0000313" key="2">
    <source>
        <dbReference type="Proteomes" id="UP000790787"/>
    </source>
</evidence>
<dbReference type="PaxDb" id="4097-A0A1S4DMH1"/>
<dbReference type="GeneID" id="107831375"/>
<evidence type="ECO:0000313" key="3">
    <source>
        <dbReference type="RefSeq" id="XP_016514627.2"/>
    </source>
</evidence>
<dbReference type="STRING" id="4097.A0A1S4DMH1"/>
<dbReference type="InterPro" id="IPR046431">
    <property type="entry name" value="FAF_dom"/>
</dbReference>
<dbReference type="InterPro" id="IPR021410">
    <property type="entry name" value="FAF"/>
</dbReference>
<reference evidence="2" key="1">
    <citation type="journal article" date="2014" name="Nat. Commun.">
        <title>The tobacco genome sequence and its comparison with those of tomato and potato.</title>
        <authorList>
            <person name="Sierro N."/>
            <person name="Battey J.N."/>
            <person name="Ouadi S."/>
            <person name="Bakaher N."/>
            <person name="Bovet L."/>
            <person name="Willig A."/>
            <person name="Goepfert S."/>
            <person name="Peitsch M.C."/>
            <person name="Ivanov N.V."/>
        </authorList>
    </citation>
    <scope>NUCLEOTIDE SEQUENCE [LARGE SCALE GENOMIC DNA]</scope>
</reference>
<comment type="similarity">
    <text evidence="1">Belongs to the fantastic four family.</text>
</comment>
<keyword evidence="2" id="KW-1185">Reference proteome</keyword>
<name>A0A1S4DMH1_TOBAC</name>
<sequence length="334" mass="37640">MSTVVYQGFQSCSESHIIETTTLKLKVPSLTAIESNMENLNEKYEDIKKCSSNKNADLAGWSSLQNLPTINSLNRKLDSKEKENSYVHPLSKQHSSSRLSEKSLALCTENLGCETGTDHITESSIFSFSSDVSNTVQSQSSTTKTNIRVEYTPSSTTNYKVISNTKISCRKLPPPLTTLRGSHSLQVSTHRDGGRLIIKAVEAPKVCTYLHAERSNGRLRLCFLKEYRSSSSKFDLLETADDENKESKAESDIFESDISNEEDEDYEEEDMEEGKDEEDKESGMNMKRDMDGNSYDVEAEIGIGNCQRIRRCKEGRQGNKNFCDWRKPLWVATS</sequence>
<dbReference type="RefSeq" id="XP_016514627.1">
    <property type="nucleotide sequence ID" value="XM_016659141.1"/>
</dbReference>
<dbReference type="AlphaFoldDB" id="A0A1S4DMH1"/>
<dbReference type="Pfam" id="PF11250">
    <property type="entry name" value="FAF"/>
    <property type="match status" value="1"/>
</dbReference>
<accession>A0A1S4DMH1</accession>
<dbReference type="PANTHER" id="PTHR33155">
    <property type="entry name" value="FANTASTIC FOUR-LIKE PROTEIN (DUF3049)"/>
    <property type="match status" value="1"/>
</dbReference>